<keyword evidence="4" id="KW-0101">Branched-chain amino acid catabolism</keyword>
<dbReference type="Pfam" id="PF03446">
    <property type="entry name" value="NAD_binding_2"/>
    <property type="match status" value="1"/>
</dbReference>
<evidence type="ECO:0000313" key="9">
    <source>
        <dbReference type="EMBL" id="KAK8490824.1"/>
    </source>
</evidence>
<keyword evidence="6" id="KW-0520">NAD</keyword>
<dbReference type="InterPro" id="IPR036291">
    <property type="entry name" value="NAD(P)-bd_dom_sf"/>
</dbReference>
<evidence type="ECO:0000259" key="8">
    <source>
        <dbReference type="Pfam" id="PF03446"/>
    </source>
</evidence>
<comment type="catalytic activity">
    <reaction evidence="7">
        <text>3-hydroxy-2-methylpropanoate + NAD(+) = 2-methyl-3-oxopropanoate + NADH + H(+)</text>
        <dbReference type="Rhea" id="RHEA:17681"/>
        <dbReference type="ChEBI" id="CHEBI:11805"/>
        <dbReference type="ChEBI" id="CHEBI:15378"/>
        <dbReference type="ChEBI" id="CHEBI:57540"/>
        <dbReference type="ChEBI" id="CHEBI:57700"/>
        <dbReference type="ChEBI" id="CHEBI:57945"/>
        <dbReference type="EC" id="1.1.1.31"/>
    </reaction>
</comment>
<protein>
    <recommendedName>
        <fullName evidence="3">3-hydroxyisobutyrate dehydrogenase</fullName>
        <ecNumber evidence="3">1.1.1.31</ecNumber>
    </recommendedName>
</protein>
<evidence type="ECO:0000256" key="4">
    <source>
        <dbReference type="ARBA" id="ARBA00022456"/>
    </source>
</evidence>
<feature type="domain" description="6-phosphogluconate dehydrogenase NADP-binding" evidence="8">
    <location>
        <begin position="36"/>
        <end position="65"/>
    </location>
</feature>
<dbReference type="InterPro" id="IPR006115">
    <property type="entry name" value="6PGDH_NADP-bd"/>
</dbReference>
<name>A0ABR2ACF2_9ROSI</name>
<evidence type="ECO:0000256" key="6">
    <source>
        <dbReference type="ARBA" id="ARBA00023027"/>
    </source>
</evidence>
<dbReference type="EMBL" id="JBBPBN010000273">
    <property type="protein sequence ID" value="KAK8490824.1"/>
    <property type="molecule type" value="Genomic_DNA"/>
</dbReference>
<evidence type="ECO:0000313" key="10">
    <source>
        <dbReference type="Proteomes" id="UP001396334"/>
    </source>
</evidence>
<dbReference type="Proteomes" id="UP001396334">
    <property type="component" value="Unassembled WGS sequence"/>
</dbReference>
<dbReference type="InterPro" id="IPR002204">
    <property type="entry name" value="3-OH-isobutyrate_DH-rel_CS"/>
</dbReference>
<accession>A0ABR2ACF2</accession>
<evidence type="ECO:0000256" key="1">
    <source>
        <dbReference type="ARBA" id="ARBA00005109"/>
    </source>
</evidence>
<dbReference type="PANTHER" id="PTHR22981">
    <property type="entry name" value="3-HYDROXYISOBUTYRATE DEHYDROGENASE-RELATED"/>
    <property type="match status" value="1"/>
</dbReference>
<dbReference type="EC" id="1.1.1.31" evidence="3"/>
<evidence type="ECO:0000256" key="5">
    <source>
        <dbReference type="ARBA" id="ARBA00023002"/>
    </source>
</evidence>
<dbReference type="PROSITE" id="PS00895">
    <property type="entry name" value="3_HYDROXYISOBUT_DH"/>
    <property type="match status" value="1"/>
</dbReference>
<evidence type="ECO:0000256" key="3">
    <source>
        <dbReference type="ARBA" id="ARBA00012991"/>
    </source>
</evidence>
<dbReference type="PANTHER" id="PTHR22981:SF7">
    <property type="entry name" value="3-HYDROXYISOBUTYRATE DEHYDROGENASE, MITOCHONDRIAL"/>
    <property type="match status" value="1"/>
</dbReference>
<comment type="caution">
    <text evidence="9">The sequence shown here is derived from an EMBL/GenBank/DDBJ whole genome shotgun (WGS) entry which is preliminary data.</text>
</comment>
<sequence>MAMVKIYRYRLRALLSTSLSPSPVHSRSFSSSSFENVGFIGLGNMGSRMANNLLKAGYKLTVHDVFIF</sequence>
<proteinExistence type="inferred from homology"/>
<dbReference type="Gene3D" id="3.40.50.720">
    <property type="entry name" value="NAD(P)-binding Rossmann-like Domain"/>
    <property type="match status" value="1"/>
</dbReference>
<organism evidence="9 10">
    <name type="scientific">Hibiscus sabdariffa</name>
    <name type="common">roselle</name>
    <dbReference type="NCBI Taxonomy" id="183260"/>
    <lineage>
        <taxon>Eukaryota</taxon>
        <taxon>Viridiplantae</taxon>
        <taxon>Streptophyta</taxon>
        <taxon>Embryophyta</taxon>
        <taxon>Tracheophyta</taxon>
        <taxon>Spermatophyta</taxon>
        <taxon>Magnoliopsida</taxon>
        <taxon>eudicotyledons</taxon>
        <taxon>Gunneridae</taxon>
        <taxon>Pentapetalae</taxon>
        <taxon>rosids</taxon>
        <taxon>malvids</taxon>
        <taxon>Malvales</taxon>
        <taxon>Malvaceae</taxon>
        <taxon>Malvoideae</taxon>
        <taxon>Hibiscus</taxon>
    </lineage>
</organism>
<reference evidence="9 10" key="1">
    <citation type="journal article" date="2024" name="G3 (Bethesda)">
        <title>Genome assembly of Hibiscus sabdariffa L. provides insights into metabolisms of medicinal natural products.</title>
        <authorList>
            <person name="Kim T."/>
        </authorList>
    </citation>
    <scope>NUCLEOTIDE SEQUENCE [LARGE SCALE GENOMIC DNA]</scope>
    <source>
        <strain evidence="9">TK-2024</strain>
        <tissue evidence="9">Old leaves</tissue>
    </source>
</reference>
<evidence type="ECO:0000256" key="7">
    <source>
        <dbReference type="ARBA" id="ARBA00049197"/>
    </source>
</evidence>
<comment type="pathway">
    <text evidence="1">Amino-acid degradation; L-valine degradation.</text>
</comment>
<keyword evidence="5" id="KW-0560">Oxidoreductase</keyword>
<dbReference type="SUPFAM" id="SSF51735">
    <property type="entry name" value="NAD(P)-binding Rossmann-fold domains"/>
    <property type="match status" value="1"/>
</dbReference>
<keyword evidence="10" id="KW-1185">Reference proteome</keyword>
<evidence type="ECO:0000256" key="2">
    <source>
        <dbReference type="ARBA" id="ARBA00006013"/>
    </source>
</evidence>
<comment type="similarity">
    <text evidence="2">Belongs to the HIBADH-related family. 3-hydroxyisobutyrate dehydrogenase subfamily.</text>
</comment>
<gene>
    <name evidence="9" type="ORF">V6N11_066497</name>
</gene>